<sequence>MDPSQLWYNPATSFAYSLGEPKGSRGGLARAVYCNLLQDSEGNQVPCRESHATCNQVAGQGCKACSYADQTFLSTPHHHASRGHIQSHLYSENLTLSAQVLKKTHTFWAALQKNGCGTLPDPSPTQSRTYDRSDNRLHCEFYDEKGIRDHLVHYGPESGEYDIGYLQALFNEDMDEINAIELEARQCGFDPAAPCPTIMNHTSVRVTCPRDHCDENRRPQLGSMVSITCCSLFWTYQPLQEYQQACPKVLVVCSGVHTHPIPLPTKTPLVVRSQILSLLHEMDYNLPDMTPRRFLRHTSIKSYLQTRFPPTVNPALSDLHISLANRLLNIKEIQDRTLPNHHHYIWLAVEVLQAELLGNCELDNEGDHDDTSTPLHVSDIAFKWVAGFQEFKLGGNDPKSNLTLTYCRIFVTHQSAAAHQFIFHALEQIVELDTGSKLMWQHLHATNLNDLMGILQWMGDQHRGQAKGLGLHLQWLAQQIPDHFDLHQPDCLLSTLDEYDHLRRVFQLCSIHIYQNIKTSHVEESVKNMMWSLVCMEHPDFTGTMEKIEQDGGKPGADTTRQRKLTAQDAKLKILNVRLEKAKTSLDRAQSHVRIEGHAIRPDINSSTSLT</sequence>
<evidence type="ECO:0000313" key="1">
    <source>
        <dbReference type="EMBL" id="KIK75466.1"/>
    </source>
</evidence>
<accession>A0A0D0CWL9</accession>
<dbReference type="InParanoid" id="A0A0D0CWL9"/>
<gene>
    <name evidence="1" type="ORF">PAXRUDRAFT_36981</name>
</gene>
<organism evidence="1 2">
    <name type="scientific">Paxillus rubicundulus Ve08.2h10</name>
    <dbReference type="NCBI Taxonomy" id="930991"/>
    <lineage>
        <taxon>Eukaryota</taxon>
        <taxon>Fungi</taxon>
        <taxon>Dikarya</taxon>
        <taxon>Basidiomycota</taxon>
        <taxon>Agaricomycotina</taxon>
        <taxon>Agaricomycetes</taxon>
        <taxon>Agaricomycetidae</taxon>
        <taxon>Boletales</taxon>
        <taxon>Paxilineae</taxon>
        <taxon>Paxillaceae</taxon>
        <taxon>Paxillus</taxon>
    </lineage>
</organism>
<keyword evidence="2" id="KW-1185">Reference proteome</keyword>
<dbReference type="HOGENOM" id="CLU_010536_1_0_1"/>
<evidence type="ECO:0000313" key="2">
    <source>
        <dbReference type="Proteomes" id="UP000054538"/>
    </source>
</evidence>
<reference evidence="2" key="2">
    <citation type="submission" date="2015-01" db="EMBL/GenBank/DDBJ databases">
        <title>Evolutionary Origins and Diversification of the Mycorrhizal Mutualists.</title>
        <authorList>
            <consortium name="DOE Joint Genome Institute"/>
            <consortium name="Mycorrhizal Genomics Consortium"/>
            <person name="Kohler A."/>
            <person name="Kuo A."/>
            <person name="Nagy L.G."/>
            <person name="Floudas D."/>
            <person name="Copeland A."/>
            <person name="Barry K.W."/>
            <person name="Cichocki N."/>
            <person name="Veneault-Fourrey C."/>
            <person name="LaButti K."/>
            <person name="Lindquist E.A."/>
            <person name="Lipzen A."/>
            <person name="Lundell T."/>
            <person name="Morin E."/>
            <person name="Murat C."/>
            <person name="Riley R."/>
            <person name="Ohm R."/>
            <person name="Sun H."/>
            <person name="Tunlid A."/>
            <person name="Henrissat B."/>
            <person name="Grigoriev I.V."/>
            <person name="Hibbett D.S."/>
            <person name="Martin F."/>
        </authorList>
    </citation>
    <scope>NUCLEOTIDE SEQUENCE [LARGE SCALE GENOMIC DNA]</scope>
    <source>
        <strain evidence="2">Ve08.2h10</strain>
    </source>
</reference>
<proteinExistence type="predicted"/>
<dbReference type="Proteomes" id="UP000054538">
    <property type="component" value="Unassembled WGS sequence"/>
</dbReference>
<protein>
    <submittedName>
        <fullName evidence="1">Uncharacterized protein</fullName>
    </submittedName>
</protein>
<reference evidence="1 2" key="1">
    <citation type="submission" date="2014-04" db="EMBL/GenBank/DDBJ databases">
        <authorList>
            <consortium name="DOE Joint Genome Institute"/>
            <person name="Kuo A."/>
            <person name="Kohler A."/>
            <person name="Jargeat P."/>
            <person name="Nagy L.G."/>
            <person name="Floudas D."/>
            <person name="Copeland A."/>
            <person name="Barry K.W."/>
            <person name="Cichocki N."/>
            <person name="Veneault-Fourrey C."/>
            <person name="LaButti K."/>
            <person name="Lindquist E.A."/>
            <person name="Lipzen A."/>
            <person name="Lundell T."/>
            <person name="Morin E."/>
            <person name="Murat C."/>
            <person name="Sun H."/>
            <person name="Tunlid A."/>
            <person name="Henrissat B."/>
            <person name="Grigoriev I.V."/>
            <person name="Hibbett D.S."/>
            <person name="Martin F."/>
            <person name="Nordberg H.P."/>
            <person name="Cantor M.N."/>
            <person name="Hua S.X."/>
        </authorList>
    </citation>
    <scope>NUCLEOTIDE SEQUENCE [LARGE SCALE GENOMIC DNA]</scope>
    <source>
        <strain evidence="1 2">Ve08.2h10</strain>
    </source>
</reference>
<dbReference type="OrthoDB" id="3268409at2759"/>
<name>A0A0D0CWL9_9AGAM</name>
<dbReference type="AlphaFoldDB" id="A0A0D0CWL9"/>
<dbReference type="EMBL" id="KN828093">
    <property type="protein sequence ID" value="KIK75466.1"/>
    <property type="molecule type" value="Genomic_DNA"/>
</dbReference>